<organism evidence="1 2">
    <name type="scientific">Wenzhouxiangella marina</name>
    <dbReference type="NCBI Taxonomy" id="1579979"/>
    <lineage>
        <taxon>Bacteria</taxon>
        <taxon>Pseudomonadati</taxon>
        <taxon>Pseudomonadota</taxon>
        <taxon>Gammaproteobacteria</taxon>
        <taxon>Chromatiales</taxon>
        <taxon>Wenzhouxiangellaceae</taxon>
        <taxon>Wenzhouxiangella</taxon>
    </lineage>
</organism>
<dbReference type="AlphaFoldDB" id="A0A0K0XZJ9"/>
<dbReference type="Proteomes" id="UP000066624">
    <property type="component" value="Chromosome"/>
</dbReference>
<dbReference type="KEGG" id="wma:WM2015_2756"/>
<gene>
    <name evidence="1" type="ORF">WM2015_2756</name>
</gene>
<name>A0A0K0XZJ9_9GAMM</name>
<evidence type="ECO:0000313" key="1">
    <source>
        <dbReference type="EMBL" id="AKS43113.1"/>
    </source>
</evidence>
<keyword evidence="2" id="KW-1185">Reference proteome</keyword>
<reference evidence="1 2" key="1">
    <citation type="submission" date="2015-07" db="EMBL/GenBank/DDBJ databases">
        <authorList>
            <person name="Noorani M."/>
        </authorList>
    </citation>
    <scope>NUCLEOTIDE SEQUENCE [LARGE SCALE GENOMIC DNA]</scope>
    <source>
        <strain evidence="1 2">KCTC 42284</strain>
    </source>
</reference>
<dbReference type="RefSeq" id="WP_049726622.1">
    <property type="nucleotide sequence ID" value="NZ_CP012154.1"/>
</dbReference>
<accession>A0A0K0XZJ9</accession>
<protein>
    <submittedName>
        <fullName evidence="1">Uncharacterized protein</fullName>
    </submittedName>
</protein>
<sequence length="185" mass="18597">MKILMTVATALLLSTAALASNTGVQLPPTISATVANFNVTGTQTDGSSGQCQLVTINITADVTGVNDLGGGNDQVRFSIFDDGSEVVFEVVDVPVGATESLDVTLQFEGVIGAGAPGVGVLIFDGADVDFGNVLADLDPFDPDVVPGACGSAGPAFSVPVNSPWMISGLAALLALLAFGVIRSRA</sequence>
<proteinExistence type="predicted"/>
<evidence type="ECO:0000313" key="2">
    <source>
        <dbReference type="Proteomes" id="UP000066624"/>
    </source>
</evidence>
<dbReference type="EMBL" id="CP012154">
    <property type="protein sequence ID" value="AKS43113.1"/>
    <property type="molecule type" value="Genomic_DNA"/>
</dbReference>